<dbReference type="AlphaFoldDB" id="A0AAV6PEF6"/>
<protein>
    <submittedName>
        <fullName evidence="3">Clathrin heavy chain linker domain-containing protein 1</fullName>
    </submittedName>
</protein>
<dbReference type="EMBL" id="JAGKHQ010001609">
    <property type="protein sequence ID" value="KAG7454236.1"/>
    <property type="molecule type" value="Genomic_DNA"/>
</dbReference>
<sequence length="592" mass="67134">MSEPQKSKYNKSPRLREDTPRATPDILVCEREERFFKSLYEFIEHEKQFLQCPAEGADELRYSIYRSVFNKVICRATAYKRLLSTIKTEYDDVVVELKRREDDVRATQRILTTSASQSRSLYTCRRRRQQLKDRICELQTETSRLKDEMKRQKSWTEQRHWIPGLTVAESQDPEALDRQLRRLQAQRTALLDTRSCCVSLDVKDQLDTELRTHELRRDELSTENKRLSILWRRLRSVCGRLSHWEDDEQQVPLEDLLSSMLEDMRLSGETNGDDVELFEDEEPSGVNESELVNDHVIRFMDLLSSAQYEDAALLAARSPQGVLRNLDVMELFKGVSPPLGSAPPGSASPLLLFFQALLVTVPPGVQLSPPLSSQCVLMALRHGALRLLTHAVTQNKLSFSEQLGDVLTEHAQQNMGVADQCLALASVVYEACGRSRKSALSMCRRGLIHSAAEFMEHNLTTDDIIWVLCRSPSLSLLQLLTERRSSDRCRRAAILSVGVACSTLLAADPPHQEVALQLLDGLVQRGREVLEDVVLEDSGFSVDTWTDITSLCSALRRDDLSRTVLAVLLDQSGTRVLTPDLDGARLMEHVFL</sequence>
<accession>A0AAV6PEF6</accession>
<comment type="caution">
    <text evidence="3">The sequence shown here is derived from an EMBL/GenBank/DDBJ whole genome shotgun (WGS) entry which is preliminary data.</text>
</comment>
<gene>
    <name evidence="3" type="ORF">JOB18_037822</name>
</gene>
<dbReference type="Proteomes" id="UP000693946">
    <property type="component" value="Unassembled WGS sequence"/>
</dbReference>
<dbReference type="InterPro" id="IPR032755">
    <property type="entry name" value="TSNAXIP1_N"/>
</dbReference>
<evidence type="ECO:0000313" key="4">
    <source>
        <dbReference type="Proteomes" id="UP000693946"/>
    </source>
</evidence>
<evidence type="ECO:0000259" key="2">
    <source>
        <dbReference type="Pfam" id="PF15739"/>
    </source>
</evidence>
<dbReference type="Pfam" id="PF13838">
    <property type="entry name" value="Clathrin_H_link"/>
    <property type="match status" value="1"/>
</dbReference>
<evidence type="ECO:0000256" key="1">
    <source>
        <dbReference type="ARBA" id="ARBA00023054"/>
    </source>
</evidence>
<proteinExistence type="predicted"/>
<dbReference type="Pfam" id="PF15739">
    <property type="entry name" value="TSNAXIP1_N"/>
    <property type="match status" value="1"/>
</dbReference>
<evidence type="ECO:0000313" key="3">
    <source>
        <dbReference type="EMBL" id="KAG7454236.1"/>
    </source>
</evidence>
<reference evidence="3 4" key="1">
    <citation type="journal article" date="2021" name="Sci. Rep.">
        <title>Chromosome anchoring in Senegalese sole (Solea senegalensis) reveals sex-associated markers and genome rearrangements in flatfish.</title>
        <authorList>
            <person name="Guerrero-Cozar I."/>
            <person name="Gomez-Garrido J."/>
            <person name="Berbel C."/>
            <person name="Martinez-Blanch J.F."/>
            <person name="Alioto T."/>
            <person name="Claros M.G."/>
            <person name="Gagnaire P.A."/>
            <person name="Manchado M."/>
        </authorList>
    </citation>
    <scope>NUCLEOTIDE SEQUENCE [LARGE SCALE GENOMIC DNA]</scope>
    <source>
        <strain evidence="3">Sse05_10M</strain>
    </source>
</reference>
<name>A0AAV6PEF6_SOLSE</name>
<dbReference type="PANTHER" id="PTHR10292">
    <property type="entry name" value="CLATHRIN HEAVY CHAIN RELATED"/>
    <property type="match status" value="1"/>
</dbReference>
<dbReference type="PANTHER" id="PTHR10292:SF11">
    <property type="entry name" value="CLATHRIN HEAVY CHAIN LINKER DOMAIN-CONTAINING PROTEIN 1"/>
    <property type="match status" value="1"/>
</dbReference>
<feature type="domain" description="Translin-associated factor X-interacting protein 1 N-terminal" evidence="2">
    <location>
        <begin position="41"/>
        <end position="150"/>
    </location>
</feature>
<keyword evidence="4" id="KW-1185">Reference proteome</keyword>
<keyword evidence="1" id="KW-0175">Coiled coil</keyword>
<organism evidence="3 4">
    <name type="scientific">Solea senegalensis</name>
    <name type="common">Senegalese sole</name>
    <dbReference type="NCBI Taxonomy" id="28829"/>
    <lineage>
        <taxon>Eukaryota</taxon>
        <taxon>Metazoa</taxon>
        <taxon>Chordata</taxon>
        <taxon>Craniata</taxon>
        <taxon>Vertebrata</taxon>
        <taxon>Euteleostomi</taxon>
        <taxon>Actinopterygii</taxon>
        <taxon>Neopterygii</taxon>
        <taxon>Teleostei</taxon>
        <taxon>Neoteleostei</taxon>
        <taxon>Acanthomorphata</taxon>
        <taxon>Carangaria</taxon>
        <taxon>Pleuronectiformes</taxon>
        <taxon>Pleuronectoidei</taxon>
        <taxon>Soleidae</taxon>
        <taxon>Solea</taxon>
    </lineage>
</organism>